<protein>
    <submittedName>
        <fullName evidence="1">Uncharacterized protein</fullName>
    </submittedName>
</protein>
<sequence length="229" mass="25525">MSTVPGTYPESKDVAAAFLCNVVDNAETKRHHKGGFEGETATRGERDGPEQDPGSQFCLQEHSDQLKDNRSLKGSKEQIPGMSDVSAIGCQEVRREAEVKILSVSVLSPGRPDQMLPIRDGDSADSRRLVSLKEGSSCQTRFTFLVSNGTVPGLKYTYTVWKAGIRVQNKKILMGSFGPREEAYTYDLPEETVPRGILIRGSYFIRTKLVDEEGRCYMDSSFNYEIRKN</sequence>
<name>A0ACB9NW22_9MYRT</name>
<keyword evidence="2" id="KW-1185">Reference proteome</keyword>
<dbReference type="Proteomes" id="UP001057402">
    <property type="component" value="Chromosome 7"/>
</dbReference>
<evidence type="ECO:0000313" key="1">
    <source>
        <dbReference type="EMBL" id="KAI4340296.1"/>
    </source>
</evidence>
<organism evidence="1 2">
    <name type="scientific">Melastoma candidum</name>
    <dbReference type="NCBI Taxonomy" id="119954"/>
    <lineage>
        <taxon>Eukaryota</taxon>
        <taxon>Viridiplantae</taxon>
        <taxon>Streptophyta</taxon>
        <taxon>Embryophyta</taxon>
        <taxon>Tracheophyta</taxon>
        <taxon>Spermatophyta</taxon>
        <taxon>Magnoliopsida</taxon>
        <taxon>eudicotyledons</taxon>
        <taxon>Gunneridae</taxon>
        <taxon>Pentapetalae</taxon>
        <taxon>rosids</taxon>
        <taxon>malvids</taxon>
        <taxon>Myrtales</taxon>
        <taxon>Melastomataceae</taxon>
        <taxon>Melastomatoideae</taxon>
        <taxon>Melastomateae</taxon>
        <taxon>Melastoma</taxon>
    </lineage>
</organism>
<dbReference type="EMBL" id="CM042886">
    <property type="protein sequence ID" value="KAI4340296.1"/>
    <property type="molecule type" value="Genomic_DNA"/>
</dbReference>
<proteinExistence type="predicted"/>
<gene>
    <name evidence="1" type="ORF">MLD38_025146</name>
</gene>
<comment type="caution">
    <text evidence="1">The sequence shown here is derived from an EMBL/GenBank/DDBJ whole genome shotgun (WGS) entry which is preliminary data.</text>
</comment>
<reference evidence="2" key="1">
    <citation type="journal article" date="2023" name="Front. Plant Sci.">
        <title>Chromosomal-level genome assembly of Melastoma candidum provides insights into trichome evolution.</title>
        <authorList>
            <person name="Zhong Y."/>
            <person name="Wu W."/>
            <person name="Sun C."/>
            <person name="Zou P."/>
            <person name="Liu Y."/>
            <person name="Dai S."/>
            <person name="Zhou R."/>
        </authorList>
    </citation>
    <scope>NUCLEOTIDE SEQUENCE [LARGE SCALE GENOMIC DNA]</scope>
</reference>
<accession>A0ACB9NW22</accession>
<evidence type="ECO:0000313" key="2">
    <source>
        <dbReference type="Proteomes" id="UP001057402"/>
    </source>
</evidence>